<protein>
    <submittedName>
        <fullName evidence="2">Uncharacterized protein</fullName>
    </submittedName>
</protein>
<accession>A0AAW2UTM9</accession>
<organism evidence="2">
    <name type="scientific">Sesamum latifolium</name>
    <dbReference type="NCBI Taxonomy" id="2727402"/>
    <lineage>
        <taxon>Eukaryota</taxon>
        <taxon>Viridiplantae</taxon>
        <taxon>Streptophyta</taxon>
        <taxon>Embryophyta</taxon>
        <taxon>Tracheophyta</taxon>
        <taxon>Spermatophyta</taxon>
        <taxon>Magnoliopsida</taxon>
        <taxon>eudicotyledons</taxon>
        <taxon>Gunneridae</taxon>
        <taxon>Pentapetalae</taxon>
        <taxon>asterids</taxon>
        <taxon>lamiids</taxon>
        <taxon>Lamiales</taxon>
        <taxon>Pedaliaceae</taxon>
        <taxon>Sesamum</taxon>
    </lineage>
</organism>
<comment type="caution">
    <text evidence="2">The sequence shown here is derived from an EMBL/GenBank/DDBJ whole genome shotgun (WGS) entry which is preliminary data.</text>
</comment>
<reference evidence="2" key="2">
    <citation type="journal article" date="2024" name="Plant">
        <title>Genomic evolution and insights into agronomic trait innovations of Sesamum species.</title>
        <authorList>
            <person name="Miao H."/>
            <person name="Wang L."/>
            <person name="Qu L."/>
            <person name="Liu H."/>
            <person name="Sun Y."/>
            <person name="Le M."/>
            <person name="Wang Q."/>
            <person name="Wei S."/>
            <person name="Zheng Y."/>
            <person name="Lin W."/>
            <person name="Duan Y."/>
            <person name="Cao H."/>
            <person name="Xiong S."/>
            <person name="Wang X."/>
            <person name="Wei L."/>
            <person name="Li C."/>
            <person name="Ma Q."/>
            <person name="Ju M."/>
            <person name="Zhao R."/>
            <person name="Li G."/>
            <person name="Mu C."/>
            <person name="Tian Q."/>
            <person name="Mei H."/>
            <person name="Zhang T."/>
            <person name="Gao T."/>
            <person name="Zhang H."/>
        </authorList>
    </citation>
    <scope>NUCLEOTIDE SEQUENCE</scope>
    <source>
        <strain evidence="2">KEN1</strain>
    </source>
</reference>
<sequence length="174" mass="19279">MSTRSLMTSRRRWPRWHFPSGYGFNACKEQFLTHRPPPAGEELSFLDVQITYANAPNPFANPSALEKEDPPQDSGRSVCLVDDLDSLLGVVEAEVRRSPPVAATDSIEGGVPSEGNQKGRRRRLPLTLQKALSMILLLQRRARGHSSFLLGPKDPKTPYVGKKFDAVAIIFPPS</sequence>
<evidence type="ECO:0000256" key="1">
    <source>
        <dbReference type="SAM" id="MobiDB-lite"/>
    </source>
</evidence>
<evidence type="ECO:0000313" key="2">
    <source>
        <dbReference type="EMBL" id="KAL0420564.1"/>
    </source>
</evidence>
<reference evidence="2" key="1">
    <citation type="submission" date="2020-06" db="EMBL/GenBank/DDBJ databases">
        <authorList>
            <person name="Li T."/>
            <person name="Hu X."/>
            <person name="Zhang T."/>
            <person name="Song X."/>
            <person name="Zhang H."/>
            <person name="Dai N."/>
            <person name="Sheng W."/>
            <person name="Hou X."/>
            <person name="Wei L."/>
        </authorList>
    </citation>
    <scope>NUCLEOTIDE SEQUENCE</scope>
    <source>
        <strain evidence="2">KEN1</strain>
        <tissue evidence="2">Leaf</tissue>
    </source>
</reference>
<feature type="region of interest" description="Disordered" evidence="1">
    <location>
        <begin position="101"/>
        <end position="123"/>
    </location>
</feature>
<name>A0AAW2UTM9_9LAMI</name>
<dbReference type="EMBL" id="JACGWN010000011">
    <property type="protein sequence ID" value="KAL0420564.1"/>
    <property type="molecule type" value="Genomic_DNA"/>
</dbReference>
<dbReference type="AlphaFoldDB" id="A0AAW2UTM9"/>
<gene>
    <name evidence="2" type="ORF">Slati_3079300</name>
</gene>
<proteinExistence type="predicted"/>